<reference evidence="2" key="1">
    <citation type="submission" date="2010-02" db="EMBL/GenBank/DDBJ databases">
        <title>Complete sequence of chromosome of Natrialba magadii ATCC 43099.</title>
        <authorList>
            <consortium name="US DOE Joint Genome Institute"/>
            <person name="Lucas S."/>
            <person name="Copeland A."/>
            <person name="Lapidus A."/>
            <person name="Cheng J.-F."/>
            <person name="Bruce D."/>
            <person name="Goodwin L."/>
            <person name="Pitluck S."/>
            <person name="Davenport K."/>
            <person name="Saunders E."/>
            <person name="Detter J.C."/>
            <person name="Han C."/>
            <person name="Tapia R."/>
            <person name="Land M."/>
            <person name="Hauser L."/>
            <person name="Kyrpides N."/>
            <person name="Mikhailova N."/>
            <person name="De Castro R.E."/>
            <person name="Maupin-Furlow J.A."/>
            <person name="Woyke T."/>
        </authorList>
    </citation>
    <scope>NUCLEOTIDE SEQUENCE [LARGE SCALE GENOMIC DNA]</scope>
    <source>
        <strain evidence="2">ATCC 43099 / DSM 3394 / CCM 3739 / CIP 104546 / IAM 13178 / JCM 8861 / NBRC 102185 / NCIMB 2190 / MS3</strain>
    </source>
</reference>
<accession>D3SXK9</accession>
<dbReference type="EMBL" id="CP001932">
    <property type="protein sequence ID" value="ADD05958.1"/>
    <property type="molecule type" value="Genomic_DNA"/>
</dbReference>
<dbReference type="PROSITE" id="PS51257">
    <property type="entry name" value="PROKAR_LIPOPROTEIN"/>
    <property type="match status" value="1"/>
</dbReference>
<dbReference type="Proteomes" id="UP000001879">
    <property type="component" value="Chromosome"/>
</dbReference>
<proteinExistence type="predicted"/>
<keyword evidence="2" id="KW-1185">Reference proteome</keyword>
<sequence>MVWNIGRRTLLSVTGLALLSGCLDSGNTGETNDHPQMTFAWGHHLGDSDTVDLWHEIGEPVQAGLLRFSGTIEEDGQTWADVAGVPADEAVEEGDEVELMPLYDNAVTIAIRWEGDPDDPVELSNRSVSVGNP</sequence>
<protein>
    <submittedName>
        <fullName evidence="1">Uncharacterized protein</fullName>
    </submittedName>
</protein>
<evidence type="ECO:0000313" key="2">
    <source>
        <dbReference type="Proteomes" id="UP000001879"/>
    </source>
</evidence>
<organism evidence="1 2">
    <name type="scientific">Natrialba magadii (strain ATCC 43099 / DSM 3394 / CCM 3739 / CIP 104546 / IAM 13178 / JCM 8861 / NBRC 102185 / NCIMB 2190 / MS3)</name>
    <name type="common">Natronobacterium magadii</name>
    <dbReference type="NCBI Taxonomy" id="547559"/>
    <lineage>
        <taxon>Archaea</taxon>
        <taxon>Methanobacteriati</taxon>
        <taxon>Methanobacteriota</taxon>
        <taxon>Stenosarchaea group</taxon>
        <taxon>Halobacteria</taxon>
        <taxon>Halobacteriales</taxon>
        <taxon>Natrialbaceae</taxon>
        <taxon>Natrialba</taxon>
    </lineage>
</organism>
<dbReference type="PaxDb" id="547559-Nmag_2397"/>
<dbReference type="AlphaFoldDB" id="D3SXK9"/>
<gene>
    <name evidence="1" type="ordered locus">Nmag_2397</name>
</gene>
<reference evidence="1 2" key="2">
    <citation type="journal article" date="2012" name="BMC Genomics">
        <title>A comparative genomics perspective on the genetic content of the alkaliphilic haloarchaeon Natrialba magadii ATCC 43099T.</title>
        <authorList>
            <person name="Siddaramappa S."/>
            <person name="Challacombe J.F."/>
            <person name="Decastro R.E."/>
            <person name="Pfeiffer F."/>
            <person name="Sastre D.E."/>
            <person name="Gimenez M.I."/>
            <person name="Paggi R.A."/>
            <person name="Detter J.C."/>
            <person name="Davenport K.W."/>
            <person name="Goodwin L.A."/>
            <person name="Kyrpides N."/>
            <person name="Tapia R."/>
            <person name="Pitluck S."/>
            <person name="Lucas S."/>
            <person name="Woyke T."/>
            <person name="Maupin-Furlow J.A."/>
        </authorList>
    </citation>
    <scope>NUCLEOTIDE SEQUENCE [LARGE SCALE GENOMIC DNA]</scope>
    <source>
        <strain evidence="2">ATCC 43099 / DSM 3394 / CCM 3739 / CIP 104546 / IAM 13178 / JCM 8861 / NBRC 102185 / NCIMB 2190 / MS3</strain>
    </source>
</reference>
<dbReference type="HOGENOM" id="CLU_1901992_0_0_2"/>
<name>D3SXK9_NATMM</name>
<dbReference type="KEGG" id="nmg:Nmag_2397"/>
<evidence type="ECO:0000313" key="1">
    <source>
        <dbReference type="EMBL" id="ADD05958.1"/>
    </source>
</evidence>